<evidence type="ECO:0000256" key="6">
    <source>
        <dbReference type="ARBA" id="ARBA00022679"/>
    </source>
</evidence>
<evidence type="ECO:0000256" key="4">
    <source>
        <dbReference type="ARBA" id="ARBA00022475"/>
    </source>
</evidence>
<dbReference type="InterPro" id="IPR036890">
    <property type="entry name" value="HATPase_C_sf"/>
</dbReference>
<dbReference type="PROSITE" id="PS50885">
    <property type="entry name" value="HAMP"/>
    <property type="match status" value="1"/>
</dbReference>
<feature type="domain" description="Histidine kinase" evidence="11">
    <location>
        <begin position="240"/>
        <end position="458"/>
    </location>
</feature>
<dbReference type="AlphaFoldDB" id="A0A9X1VV93"/>
<dbReference type="Proteomes" id="UP001139447">
    <property type="component" value="Unassembled WGS sequence"/>
</dbReference>
<dbReference type="CDD" id="cd00082">
    <property type="entry name" value="HisKA"/>
    <property type="match status" value="1"/>
</dbReference>
<comment type="caution">
    <text evidence="13">The sequence shown here is derived from an EMBL/GenBank/DDBJ whole genome shotgun (WGS) entry which is preliminary data.</text>
</comment>
<evidence type="ECO:0000256" key="7">
    <source>
        <dbReference type="ARBA" id="ARBA00022741"/>
    </source>
</evidence>
<dbReference type="GO" id="GO:0005524">
    <property type="term" value="F:ATP binding"/>
    <property type="evidence" value="ECO:0007669"/>
    <property type="project" value="UniProtKB-KW"/>
</dbReference>
<reference evidence="13" key="1">
    <citation type="submission" date="2022-03" db="EMBL/GenBank/DDBJ databases">
        <authorList>
            <person name="Woo C.Y."/>
        </authorList>
    </citation>
    <scope>NUCLEOTIDE SEQUENCE</scope>
    <source>
        <strain evidence="13">CYS-02</strain>
    </source>
</reference>
<dbReference type="EC" id="2.7.13.3" evidence="3"/>
<feature type="transmembrane region" description="Helical" evidence="10">
    <location>
        <begin position="160"/>
        <end position="179"/>
    </location>
</feature>
<keyword evidence="14" id="KW-1185">Reference proteome</keyword>
<evidence type="ECO:0000256" key="5">
    <source>
        <dbReference type="ARBA" id="ARBA00022553"/>
    </source>
</evidence>
<keyword evidence="10" id="KW-0472">Membrane</keyword>
<dbReference type="PANTHER" id="PTHR44936">
    <property type="entry name" value="SENSOR PROTEIN CREC"/>
    <property type="match status" value="1"/>
</dbReference>
<comment type="subcellular location">
    <subcellularLocation>
        <location evidence="2">Cell membrane</location>
        <topology evidence="2">Multi-pass membrane protein</topology>
    </subcellularLocation>
</comment>
<evidence type="ECO:0000256" key="10">
    <source>
        <dbReference type="SAM" id="Phobius"/>
    </source>
</evidence>
<keyword evidence="7" id="KW-0547">Nucleotide-binding</keyword>
<dbReference type="SMART" id="SM00304">
    <property type="entry name" value="HAMP"/>
    <property type="match status" value="1"/>
</dbReference>
<dbReference type="Pfam" id="PF00672">
    <property type="entry name" value="HAMP"/>
    <property type="match status" value="1"/>
</dbReference>
<accession>A0A9X1VV93</accession>
<dbReference type="InterPro" id="IPR036097">
    <property type="entry name" value="HisK_dim/P_sf"/>
</dbReference>
<evidence type="ECO:0000256" key="3">
    <source>
        <dbReference type="ARBA" id="ARBA00012438"/>
    </source>
</evidence>
<dbReference type="GO" id="GO:0005886">
    <property type="term" value="C:plasma membrane"/>
    <property type="evidence" value="ECO:0007669"/>
    <property type="project" value="UniProtKB-SubCell"/>
</dbReference>
<protein>
    <recommendedName>
        <fullName evidence="3">histidine kinase</fullName>
        <ecNumber evidence="3">2.7.13.3</ecNumber>
    </recommendedName>
</protein>
<evidence type="ECO:0000313" key="13">
    <source>
        <dbReference type="EMBL" id="MCJ0763873.1"/>
    </source>
</evidence>
<dbReference type="Gene3D" id="3.30.565.10">
    <property type="entry name" value="Histidine kinase-like ATPase, C-terminal domain"/>
    <property type="match status" value="1"/>
</dbReference>
<dbReference type="SMART" id="SM00388">
    <property type="entry name" value="HisKA"/>
    <property type="match status" value="1"/>
</dbReference>
<keyword evidence="10" id="KW-0812">Transmembrane</keyword>
<evidence type="ECO:0000259" key="11">
    <source>
        <dbReference type="PROSITE" id="PS50109"/>
    </source>
</evidence>
<evidence type="ECO:0000313" key="14">
    <source>
        <dbReference type="Proteomes" id="UP001139447"/>
    </source>
</evidence>
<dbReference type="SUPFAM" id="SSF47384">
    <property type="entry name" value="Homodimeric domain of signal transducing histidine kinase"/>
    <property type="match status" value="1"/>
</dbReference>
<dbReference type="SUPFAM" id="SSF55874">
    <property type="entry name" value="ATPase domain of HSP90 chaperone/DNA topoisomerase II/histidine kinase"/>
    <property type="match status" value="1"/>
</dbReference>
<dbReference type="InterPro" id="IPR005467">
    <property type="entry name" value="His_kinase_dom"/>
</dbReference>
<dbReference type="PRINTS" id="PR00344">
    <property type="entry name" value="BCTRLSENSOR"/>
</dbReference>
<dbReference type="InterPro" id="IPR003594">
    <property type="entry name" value="HATPase_dom"/>
</dbReference>
<name>A0A9X1VV93_9BURK</name>
<dbReference type="PANTHER" id="PTHR44936:SF10">
    <property type="entry name" value="SENSOR PROTEIN RSTB"/>
    <property type="match status" value="1"/>
</dbReference>
<dbReference type="InterPro" id="IPR003660">
    <property type="entry name" value="HAMP_dom"/>
</dbReference>
<dbReference type="Gene3D" id="1.10.287.130">
    <property type="match status" value="1"/>
</dbReference>
<keyword evidence="9 13" id="KW-0067">ATP-binding</keyword>
<evidence type="ECO:0000256" key="8">
    <source>
        <dbReference type="ARBA" id="ARBA00022777"/>
    </source>
</evidence>
<dbReference type="Pfam" id="PF02518">
    <property type="entry name" value="HATPase_c"/>
    <property type="match status" value="1"/>
</dbReference>
<dbReference type="CDD" id="cd00075">
    <property type="entry name" value="HATPase"/>
    <property type="match status" value="1"/>
</dbReference>
<keyword evidence="4" id="KW-1003">Cell membrane</keyword>
<dbReference type="Gene3D" id="6.10.340.10">
    <property type="match status" value="1"/>
</dbReference>
<evidence type="ECO:0000259" key="12">
    <source>
        <dbReference type="PROSITE" id="PS50885"/>
    </source>
</evidence>
<feature type="domain" description="HAMP" evidence="12">
    <location>
        <begin position="180"/>
        <end position="232"/>
    </location>
</feature>
<dbReference type="GO" id="GO:0000155">
    <property type="term" value="F:phosphorelay sensor kinase activity"/>
    <property type="evidence" value="ECO:0007669"/>
    <property type="project" value="InterPro"/>
</dbReference>
<dbReference type="InterPro" id="IPR003661">
    <property type="entry name" value="HisK_dim/P_dom"/>
</dbReference>
<keyword evidence="6" id="KW-0808">Transferase</keyword>
<evidence type="ECO:0000256" key="9">
    <source>
        <dbReference type="ARBA" id="ARBA00022840"/>
    </source>
</evidence>
<evidence type="ECO:0000256" key="2">
    <source>
        <dbReference type="ARBA" id="ARBA00004651"/>
    </source>
</evidence>
<keyword evidence="10" id="KW-1133">Transmembrane helix</keyword>
<dbReference type="RefSeq" id="WP_243306449.1">
    <property type="nucleotide sequence ID" value="NZ_JALGBI010000001.1"/>
</dbReference>
<sequence>MAEPVRAGRHGRWHHRARHALGHSLRVRLVVLFLLLALATTVAFVGGMQKALGVGWRNAARPLVMDYVDRLAADIGSPPSVERARALSERLPLSVRISGPLVNWQSDNAPPARHSYERGRWLRGPPGLDDAPLLSRTTADGHRLDFGLSLSAWQNQPRRVGWITLAVLLALTAVAYLYVRRLLRPLDDIRDGAQRFGAGEFGQPIPIRRRDELGVLAQGINTMAHDLHQMLDAKRALLLAISHELRSPLTRARLNTELLPDLPGVQAPRDALLRDLAAMRDLVTDLLESERLGQGHAALHLEATDLGELAREVAREVAAGQPAGGAGQGTGIELHIAPGLPALMLDRTRMRLLVRNLLDNALRHSAQAPLPPELHLGPAERGGLTLSVRDHGPGVPEDQLPHLAEPFYRPDVARERATGGVGLGLYLCRLVAQAHGADWRVRNAEPGLEVRVGLRAEAGRR</sequence>
<dbReference type="InterPro" id="IPR004358">
    <property type="entry name" value="Sig_transdc_His_kin-like_C"/>
</dbReference>
<dbReference type="InterPro" id="IPR050980">
    <property type="entry name" value="2C_sensor_his_kinase"/>
</dbReference>
<dbReference type="SUPFAM" id="SSF158472">
    <property type="entry name" value="HAMP domain-like"/>
    <property type="match status" value="1"/>
</dbReference>
<feature type="transmembrane region" description="Helical" evidence="10">
    <location>
        <begin position="25"/>
        <end position="46"/>
    </location>
</feature>
<dbReference type="CDD" id="cd06225">
    <property type="entry name" value="HAMP"/>
    <property type="match status" value="1"/>
</dbReference>
<keyword evidence="8" id="KW-0418">Kinase</keyword>
<comment type="catalytic activity">
    <reaction evidence="1">
        <text>ATP + protein L-histidine = ADP + protein N-phospho-L-histidine.</text>
        <dbReference type="EC" id="2.7.13.3"/>
    </reaction>
</comment>
<dbReference type="SMART" id="SM00387">
    <property type="entry name" value="HATPase_c"/>
    <property type="match status" value="1"/>
</dbReference>
<gene>
    <name evidence="13" type="ORF">MMF98_11715</name>
</gene>
<organism evidence="13 14">
    <name type="scientific">Variovorax terrae</name>
    <dbReference type="NCBI Taxonomy" id="2923278"/>
    <lineage>
        <taxon>Bacteria</taxon>
        <taxon>Pseudomonadati</taxon>
        <taxon>Pseudomonadota</taxon>
        <taxon>Betaproteobacteria</taxon>
        <taxon>Burkholderiales</taxon>
        <taxon>Comamonadaceae</taxon>
        <taxon>Variovorax</taxon>
    </lineage>
</organism>
<keyword evidence="5" id="KW-0597">Phosphoprotein</keyword>
<dbReference type="PROSITE" id="PS50109">
    <property type="entry name" value="HIS_KIN"/>
    <property type="match status" value="1"/>
</dbReference>
<dbReference type="EMBL" id="JALGBI010000001">
    <property type="protein sequence ID" value="MCJ0763873.1"/>
    <property type="molecule type" value="Genomic_DNA"/>
</dbReference>
<evidence type="ECO:0000256" key="1">
    <source>
        <dbReference type="ARBA" id="ARBA00000085"/>
    </source>
</evidence>
<dbReference type="Pfam" id="PF00512">
    <property type="entry name" value="HisKA"/>
    <property type="match status" value="1"/>
</dbReference>
<proteinExistence type="predicted"/>